<dbReference type="Pfam" id="PF06180">
    <property type="entry name" value="CbiK"/>
    <property type="match status" value="1"/>
</dbReference>
<dbReference type="EMBL" id="FQWX01000036">
    <property type="protein sequence ID" value="SHH32576.1"/>
    <property type="molecule type" value="Genomic_DNA"/>
</dbReference>
<gene>
    <name evidence="4" type="ORF">SAMN04488530_13621</name>
</gene>
<protein>
    <submittedName>
        <fullName evidence="4">Cobalamin biosynthesis protein CbiK, Co2+ chelatase</fullName>
    </submittedName>
</protein>
<name>A0A1M5S2A3_9FIRM</name>
<feature type="binding site" evidence="2">
    <location>
        <begin position="202"/>
        <end position="203"/>
    </location>
    <ligand>
        <name>substrate</name>
    </ligand>
</feature>
<dbReference type="RefSeq" id="WP_073127236.1">
    <property type="nucleotide sequence ID" value="NZ_BAABCH010000004.1"/>
</dbReference>
<organism evidence="4 5">
    <name type="scientific">Asaccharospora irregularis DSM 2635</name>
    <dbReference type="NCBI Taxonomy" id="1121321"/>
    <lineage>
        <taxon>Bacteria</taxon>
        <taxon>Bacillati</taxon>
        <taxon>Bacillota</taxon>
        <taxon>Clostridia</taxon>
        <taxon>Peptostreptococcales</taxon>
        <taxon>Peptostreptococcaceae</taxon>
        <taxon>Asaccharospora</taxon>
    </lineage>
</organism>
<feature type="binding site" evidence="2">
    <location>
        <position position="207"/>
    </location>
    <ligand>
        <name>Co(2+)</name>
        <dbReference type="ChEBI" id="CHEBI:48828"/>
    </ligand>
</feature>
<dbReference type="CDD" id="cd03413">
    <property type="entry name" value="CbiK_C"/>
    <property type="match status" value="1"/>
</dbReference>
<feature type="active site" description="Proton acceptor" evidence="1">
    <location>
        <position position="145"/>
    </location>
</feature>
<dbReference type="CDD" id="cd03412">
    <property type="entry name" value="CbiK_N"/>
    <property type="match status" value="1"/>
</dbReference>
<dbReference type="AlphaFoldDB" id="A0A1M5S2A3"/>
<evidence type="ECO:0000256" key="1">
    <source>
        <dbReference type="PIRSR" id="PIRSR033579-1"/>
    </source>
</evidence>
<dbReference type="STRING" id="1121321.SAMN04488530_13621"/>
<keyword evidence="3" id="KW-0170">Cobalt</keyword>
<dbReference type="GO" id="GO:0046872">
    <property type="term" value="F:metal ion binding"/>
    <property type="evidence" value="ECO:0007669"/>
    <property type="project" value="UniProtKB-KW"/>
</dbReference>
<dbReference type="Gene3D" id="3.40.50.1400">
    <property type="match status" value="2"/>
</dbReference>
<evidence type="ECO:0000313" key="4">
    <source>
        <dbReference type="EMBL" id="SHH32576.1"/>
    </source>
</evidence>
<dbReference type="GO" id="GO:0016852">
    <property type="term" value="F:sirohydrochlorin cobaltochelatase activity"/>
    <property type="evidence" value="ECO:0007669"/>
    <property type="project" value="InterPro"/>
</dbReference>
<evidence type="ECO:0000313" key="5">
    <source>
        <dbReference type="Proteomes" id="UP000243255"/>
    </source>
</evidence>
<feature type="binding site" evidence="2">
    <location>
        <begin position="85"/>
        <end position="92"/>
    </location>
    <ligand>
        <name>substrate</name>
    </ligand>
</feature>
<feature type="binding site" evidence="3">
    <location>
        <position position="145"/>
    </location>
    <ligand>
        <name>Co(2+)</name>
        <dbReference type="ChEBI" id="CHEBI:48828"/>
    </ligand>
</feature>
<dbReference type="SUPFAM" id="SSF53800">
    <property type="entry name" value="Chelatase"/>
    <property type="match status" value="1"/>
</dbReference>
<proteinExistence type="predicted"/>
<keyword evidence="5" id="KW-1185">Reference proteome</keyword>
<feature type="binding site" evidence="2">
    <location>
        <position position="10"/>
    </location>
    <ligand>
        <name>Co(2+)</name>
        <dbReference type="ChEBI" id="CHEBI:48828"/>
    </ligand>
</feature>
<dbReference type="Proteomes" id="UP000243255">
    <property type="component" value="Unassembled WGS sequence"/>
</dbReference>
<dbReference type="InterPro" id="IPR010388">
    <property type="entry name" value="Anaerobic_Co-chelatase"/>
</dbReference>
<dbReference type="OrthoDB" id="9770331at2"/>
<dbReference type="PIRSF" id="PIRSF033579">
    <property type="entry name" value="Anaer_Co_chel"/>
    <property type="match status" value="1"/>
</dbReference>
<evidence type="ECO:0000256" key="3">
    <source>
        <dbReference type="PIRSR" id="PIRSR033579-3"/>
    </source>
</evidence>
<accession>A0A1M5S2A3</accession>
<reference evidence="5" key="1">
    <citation type="submission" date="2016-11" db="EMBL/GenBank/DDBJ databases">
        <authorList>
            <person name="Varghese N."/>
            <person name="Submissions S."/>
        </authorList>
    </citation>
    <scope>NUCLEOTIDE SEQUENCE [LARGE SCALE GENOMIC DNA]</scope>
    <source>
        <strain evidence="5">DSM 2635</strain>
    </source>
</reference>
<sequence>MKKAVLVVSFGTSYEQTRKKTIEACENKIKEGLKEYDFFRAYTSNMIINKIKRRDNICIENPIQALDRIFEEGYEEVIVQTLHIICGEEYNKLKDQVNSYKDKFRKIVLGRPLLKYIDDYKETVEIVRHQIPQMEEDETVVFMGHGTSHELHSAYPTLEYMMRDAGINAYVGTVEGYPELENVIKRLKQDNIKKVNLMPFMLVAGDHAINDMASDDEDSWKSVLTSEGFNVKVYMSGLGENPKIQEKFLNHAFDCKTIHEELEITS</sequence>
<dbReference type="GO" id="GO:0019251">
    <property type="term" value="P:anaerobic cobalamin biosynthetic process"/>
    <property type="evidence" value="ECO:0007669"/>
    <property type="project" value="InterPro"/>
</dbReference>
<feature type="binding site" evidence="3">
    <location>
        <position position="175"/>
    </location>
    <ligand>
        <name>Co(2+)</name>
        <dbReference type="ChEBI" id="CHEBI:48828"/>
    </ligand>
</feature>
<keyword evidence="3" id="KW-0479">Metal-binding</keyword>
<evidence type="ECO:0000256" key="2">
    <source>
        <dbReference type="PIRSR" id="PIRSR033579-2"/>
    </source>
</evidence>